<protein>
    <submittedName>
        <fullName evidence="1">Uncharacterized protein</fullName>
    </submittedName>
</protein>
<sequence length="89" mass="8974">MTTPLRAVVRFIAPLTRMEGAERDMGPNRSTVRLGCTVGAGFGLTEALGVGLARNVAEGEGSVVGMDVCVGVDVAVAEGVESPGTELAA</sequence>
<reference evidence="1" key="1">
    <citation type="journal article" date="2014" name="Int. J. Syst. Evol. Microbiol.">
        <title>Complete genome sequence of Corynebacterium casei LMG S-19264T (=DSM 44701T), isolated from a smear-ripened cheese.</title>
        <authorList>
            <consortium name="US DOE Joint Genome Institute (JGI-PGF)"/>
            <person name="Walter F."/>
            <person name="Albersmeier A."/>
            <person name="Kalinowski J."/>
            <person name="Ruckert C."/>
        </authorList>
    </citation>
    <scope>NUCLEOTIDE SEQUENCE</scope>
    <source>
        <strain evidence="1">CGMCC 1.10749</strain>
    </source>
</reference>
<name>A0A8H9FT06_9MICO</name>
<evidence type="ECO:0000313" key="2">
    <source>
        <dbReference type="Proteomes" id="UP000628079"/>
    </source>
</evidence>
<dbReference type="AlphaFoldDB" id="A0A8H9FT06"/>
<dbReference type="Proteomes" id="UP000628079">
    <property type="component" value="Unassembled WGS sequence"/>
</dbReference>
<comment type="caution">
    <text evidence="1">The sequence shown here is derived from an EMBL/GenBank/DDBJ whole genome shotgun (WGS) entry which is preliminary data.</text>
</comment>
<accession>A0A8H9FT06</accession>
<dbReference type="EMBL" id="BMEA01000001">
    <property type="protein sequence ID" value="GGB75837.1"/>
    <property type="molecule type" value="Genomic_DNA"/>
</dbReference>
<evidence type="ECO:0000313" key="1">
    <source>
        <dbReference type="EMBL" id="GGB75837.1"/>
    </source>
</evidence>
<gene>
    <name evidence="1" type="ORF">GCM10011314_14240</name>
</gene>
<reference evidence="1" key="2">
    <citation type="submission" date="2020-09" db="EMBL/GenBank/DDBJ databases">
        <authorList>
            <person name="Sun Q."/>
            <person name="Zhou Y."/>
        </authorList>
    </citation>
    <scope>NUCLEOTIDE SEQUENCE</scope>
    <source>
        <strain evidence="1">CGMCC 1.10749</strain>
    </source>
</reference>
<organism evidence="1 2">
    <name type="scientific">Knoellia flava</name>
    <dbReference type="NCBI Taxonomy" id="913969"/>
    <lineage>
        <taxon>Bacteria</taxon>
        <taxon>Bacillati</taxon>
        <taxon>Actinomycetota</taxon>
        <taxon>Actinomycetes</taxon>
        <taxon>Micrococcales</taxon>
        <taxon>Intrasporangiaceae</taxon>
        <taxon>Knoellia</taxon>
    </lineage>
</organism>
<proteinExistence type="predicted"/>